<evidence type="ECO:0000256" key="1">
    <source>
        <dbReference type="SAM" id="MobiDB-lite"/>
    </source>
</evidence>
<evidence type="ECO:0000313" key="2">
    <source>
        <dbReference type="EnsemblMetazoa" id="MESCA004597-PA"/>
    </source>
</evidence>
<dbReference type="AlphaFoldDB" id="T1GM29"/>
<organism evidence="2 3">
    <name type="scientific">Megaselia scalaris</name>
    <name type="common">Humpbacked fly</name>
    <name type="synonym">Phora scalaris</name>
    <dbReference type="NCBI Taxonomy" id="36166"/>
    <lineage>
        <taxon>Eukaryota</taxon>
        <taxon>Metazoa</taxon>
        <taxon>Ecdysozoa</taxon>
        <taxon>Arthropoda</taxon>
        <taxon>Hexapoda</taxon>
        <taxon>Insecta</taxon>
        <taxon>Pterygota</taxon>
        <taxon>Neoptera</taxon>
        <taxon>Endopterygota</taxon>
        <taxon>Diptera</taxon>
        <taxon>Brachycera</taxon>
        <taxon>Muscomorpha</taxon>
        <taxon>Platypezoidea</taxon>
        <taxon>Phoridae</taxon>
        <taxon>Megaseliini</taxon>
        <taxon>Megaselia</taxon>
    </lineage>
</organism>
<feature type="compositionally biased region" description="Low complexity" evidence="1">
    <location>
        <begin position="17"/>
        <end position="37"/>
    </location>
</feature>
<feature type="compositionally biased region" description="Polar residues" evidence="1">
    <location>
        <begin position="100"/>
        <end position="124"/>
    </location>
</feature>
<sequence length="446" mass="50192">MVGELGIGGVMHKDESSTNTPSPSRPNRNNHNMMNMNDLLGDTNPKISPAPPAGWGMMQPRRYDNYNNNGNNNFNARYVPPSAQGPLPHIVKHNSPPHHPQNNQQNMFHHSSPNNFEQMYKQQQQSAGPPQHLPPPQIPNQGPNFFQELMRQQMWEQRSPTSSGGNNLLKIPNQQQTAAAMGIKNGNESPIFRSMQEKRRIENGNSPYKAYNNNNNGNIANNNFKDDIFLQSPTQWSLGGEQNSFMADLMRQNSRDSFGHVILQRTLIFPLRRILLVNLARFREMLEPRMASIYHHLLETFHQEISNLAEIGCTLPTTSSPHTVDSLQPIVDSKFQYNSPGNESGILSPNKYDLGIGNLSLIDSKDGHINEKLTSLWNNNSPATPTNKLLNSSKDLHHQQLKSANLQVPHSHDDEMGIANGIKEFEKRLESEFGSEYLEDSGISNT</sequence>
<feature type="region of interest" description="Disordered" evidence="1">
    <location>
        <begin position="1"/>
        <end position="143"/>
    </location>
</feature>
<dbReference type="EMBL" id="CAQQ02010436">
    <property type="status" value="NOT_ANNOTATED_CDS"/>
    <property type="molecule type" value="Genomic_DNA"/>
</dbReference>
<keyword evidence="3" id="KW-1185">Reference proteome</keyword>
<name>T1GM29_MEGSC</name>
<accession>T1GM29</accession>
<proteinExistence type="predicted"/>
<reference evidence="2" key="2">
    <citation type="submission" date="2015-06" db="UniProtKB">
        <authorList>
            <consortium name="EnsemblMetazoa"/>
        </authorList>
    </citation>
    <scope>IDENTIFICATION</scope>
</reference>
<dbReference type="HOGENOM" id="CLU_614352_0_0_1"/>
<feature type="compositionally biased region" description="Low complexity" evidence="1">
    <location>
        <begin position="65"/>
        <end position="75"/>
    </location>
</feature>
<dbReference type="EnsemblMetazoa" id="MESCA004597-RA">
    <property type="protein sequence ID" value="MESCA004597-PA"/>
    <property type="gene ID" value="MESCA004597"/>
</dbReference>
<protein>
    <submittedName>
        <fullName evidence="2">Uncharacterized protein</fullName>
    </submittedName>
</protein>
<reference evidence="3" key="1">
    <citation type="submission" date="2013-02" db="EMBL/GenBank/DDBJ databases">
        <authorList>
            <person name="Hughes D."/>
        </authorList>
    </citation>
    <scope>NUCLEOTIDE SEQUENCE</scope>
    <source>
        <strain>Durham</strain>
        <strain evidence="3">NC isolate 2 -- Noor lab</strain>
    </source>
</reference>
<dbReference type="Proteomes" id="UP000015102">
    <property type="component" value="Unassembled WGS sequence"/>
</dbReference>
<evidence type="ECO:0000313" key="3">
    <source>
        <dbReference type="Proteomes" id="UP000015102"/>
    </source>
</evidence>